<dbReference type="AlphaFoldDB" id="A0A7M5UN26"/>
<evidence type="ECO:0000256" key="3">
    <source>
        <dbReference type="ARBA" id="ARBA00004173"/>
    </source>
</evidence>
<evidence type="ECO:0000256" key="6">
    <source>
        <dbReference type="ARBA" id="ARBA00022989"/>
    </source>
</evidence>
<comment type="subcellular location">
    <subcellularLocation>
        <location evidence="4">Golgi apparatus</location>
    </subcellularLocation>
    <subcellularLocation>
        <location evidence="2">Membrane</location>
        <topology evidence="2">Single-pass membrane protein</topology>
    </subcellularLocation>
    <subcellularLocation>
        <location evidence="3">Mitochondrion</location>
    </subcellularLocation>
</comment>
<reference evidence="11" key="1">
    <citation type="submission" date="2021-01" db="UniProtKB">
        <authorList>
            <consortium name="EnsemblMetazoa"/>
        </authorList>
    </citation>
    <scope>IDENTIFICATION</scope>
</reference>
<dbReference type="Pfam" id="PF07406">
    <property type="entry name" value="NICE-3"/>
    <property type="match status" value="1"/>
</dbReference>
<feature type="transmembrane region" description="Helical" evidence="10">
    <location>
        <begin position="22"/>
        <end position="40"/>
    </location>
</feature>
<accession>A0A7M5UN26</accession>
<protein>
    <submittedName>
        <fullName evidence="11">Uncharacterized protein</fullName>
    </submittedName>
</protein>
<dbReference type="GeneID" id="136800660"/>
<dbReference type="GO" id="GO:0016020">
    <property type="term" value="C:membrane"/>
    <property type="evidence" value="ECO:0007669"/>
    <property type="project" value="UniProtKB-SubCell"/>
</dbReference>
<name>A0A7M5UN26_9CNID</name>
<evidence type="ECO:0000313" key="12">
    <source>
        <dbReference type="Proteomes" id="UP000594262"/>
    </source>
</evidence>
<evidence type="ECO:0000256" key="4">
    <source>
        <dbReference type="ARBA" id="ARBA00004555"/>
    </source>
</evidence>
<proteinExistence type="predicted"/>
<comment type="function">
    <text evidence="1">General regulator of phagocytosis. Required to uptake Gram negative bacterium by macrophages.</text>
</comment>
<keyword evidence="6 10" id="KW-1133">Transmembrane helix</keyword>
<keyword evidence="12" id="KW-1185">Reference proteome</keyword>
<evidence type="ECO:0000313" key="11">
    <source>
        <dbReference type="EnsemblMetazoa" id="CLYHEMP001512.1"/>
    </source>
</evidence>
<keyword evidence="5 10" id="KW-0812">Transmembrane</keyword>
<evidence type="ECO:0000256" key="1">
    <source>
        <dbReference type="ARBA" id="ARBA00002620"/>
    </source>
</evidence>
<dbReference type="GO" id="GO:0005739">
    <property type="term" value="C:mitochondrion"/>
    <property type="evidence" value="ECO:0007669"/>
    <property type="project" value="UniProtKB-SubCell"/>
</dbReference>
<dbReference type="InterPro" id="IPR010876">
    <property type="entry name" value="C1orf43"/>
</dbReference>
<dbReference type="PANTHER" id="PTHR21425">
    <property type="entry name" value="NICE-3"/>
    <property type="match status" value="1"/>
</dbReference>
<dbReference type="EnsemblMetazoa" id="CLYHEMT001512.1">
    <property type="protein sequence ID" value="CLYHEMP001512.1"/>
    <property type="gene ID" value="CLYHEMG001512"/>
</dbReference>
<keyword evidence="8" id="KW-0496">Mitochondrion</keyword>
<dbReference type="GO" id="GO:0005794">
    <property type="term" value="C:Golgi apparatus"/>
    <property type="evidence" value="ECO:0007669"/>
    <property type="project" value="UniProtKB-SubCell"/>
</dbReference>
<evidence type="ECO:0000256" key="9">
    <source>
        <dbReference type="ARBA" id="ARBA00023136"/>
    </source>
</evidence>
<dbReference type="OrthoDB" id="5960253at2759"/>
<keyword evidence="7" id="KW-0333">Golgi apparatus</keyword>
<evidence type="ECO:0000256" key="5">
    <source>
        <dbReference type="ARBA" id="ARBA00022692"/>
    </source>
</evidence>
<dbReference type="RefSeq" id="XP_066913410.1">
    <property type="nucleotide sequence ID" value="XM_067057309.1"/>
</dbReference>
<evidence type="ECO:0000256" key="10">
    <source>
        <dbReference type="SAM" id="Phobius"/>
    </source>
</evidence>
<evidence type="ECO:0000256" key="2">
    <source>
        <dbReference type="ARBA" id="ARBA00004167"/>
    </source>
</evidence>
<keyword evidence="9 10" id="KW-0472">Membrane</keyword>
<organism evidence="11 12">
    <name type="scientific">Clytia hemisphaerica</name>
    <dbReference type="NCBI Taxonomy" id="252671"/>
    <lineage>
        <taxon>Eukaryota</taxon>
        <taxon>Metazoa</taxon>
        <taxon>Cnidaria</taxon>
        <taxon>Hydrozoa</taxon>
        <taxon>Hydroidolina</taxon>
        <taxon>Leptothecata</taxon>
        <taxon>Obeliida</taxon>
        <taxon>Clytiidae</taxon>
        <taxon>Clytia</taxon>
    </lineage>
</organism>
<evidence type="ECO:0000256" key="8">
    <source>
        <dbReference type="ARBA" id="ARBA00023128"/>
    </source>
</evidence>
<dbReference type="PANTHER" id="PTHR21425:SF2">
    <property type="entry name" value="PROTEIN C1ORF43"/>
    <property type="match status" value="1"/>
</dbReference>
<dbReference type="Proteomes" id="UP000594262">
    <property type="component" value="Unplaced"/>
</dbReference>
<sequence length="264" mass="30170">MSRTSINDDDENLFKWLEGGKLLISIIFLGVGIFMVVLWAKRQILRLYLINKKGPIDQAGHAAPKGLRREIENSFNKISGLRLEPKLLSDPGQHEPLLNSFVDERDDSSYKFRRKAFDLMSCLDELLSRVDFGLARKPSQSVREHLVSLQSPPYAPFEGKEYEDLCEQVTRLYEHARYGAKEFGEQDYHVYSEKIDQLYDRVHQKLLVPGSLVVHADHQHQVKTQSQCTSNVETELTSQVILPSTLVESKTSGLRNRDGSKNIV</sequence>
<evidence type="ECO:0000256" key="7">
    <source>
        <dbReference type="ARBA" id="ARBA00023034"/>
    </source>
</evidence>